<dbReference type="PROSITE" id="PS01359">
    <property type="entry name" value="ZF_PHD_1"/>
    <property type="match status" value="1"/>
</dbReference>
<dbReference type="InterPro" id="IPR013083">
    <property type="entry name" value="Znf_RING/FYVE/PHD"/>
</dbReference>
<organism evidence="7 8">
    <name type="scientific">Penicillium brevicompactum</name>
    <dbReference type="NCBI Taxonomy" id="5074"/>
    <lineage>
        <taxon>Eukaryota</taxon>
        <taxon>Fungi</taxon>
        <taxon>Dikarya</taxon>
        <taxon>Ascomycota</taxon>
        <taxon>Pezizomycotina</taxon>
        <taxon>Eurotiomycetes</taxon>
        <taxon>Eurotiomycetidae</taxon>
        <taxon>Eurotiales</taxon>
        <taxon>Aspergillaceae</taxon>
        <taxon>Penicillium</taxon>
    </lineage>
</organism>
<reference evidence="7" key="2">
    <citation type="journal article" date="2023" name="IMA Fungus">
        <title>Comparative genomic study of the Penicillium genus elucidates a diverse pangenome and 15 lateral gene transfer events.</title>
        <authorList>
            <person name="Petersen C."/>
            <person name="Sorensen T."/>
            <person name="Nielsen M.R."/>
            <person name="Sondergaard T.E."/>
            <person name="Sorensen J.L."/>
            <person name="Fitzpatrick D.A."/>
            <person name="Frisvad J.C."/>
            <person name="Nielsen K.L."/>
        </authorList>
    </citation>
    <scope>NUCLEOTIDE SEQUENCE</scope>
    <source>
        <strain evidence="7">IBT 35675</strain>
    </source>
</reference>
<evidence type="ECO:0000256" key="2">
    <source>
        <dbReference type="ARBA" id="ARBA00022771"/>
    </source>
</evidence>
<dbReference type="SMART" id="SM00249">
    <property type="entry name" value="PHD"/>
    <property type="match status" value="1"/>
</dbReference>
<evidence type="ECO:0000259" key="6">
    <source>
        <dbReference type="PROSITE" id="PS50016"/>
    </source>
</evidence>
<protein>
    <submittedName>
        <fullName evidence="7">Zinc finger PHD-finger</fullName>
    </submittedName>
</protein>
<evidence type="ECO:0000256" key="5">
    <source>
        <dbReference type="SAM" id="MobiDB-lite"/>
    </source>
</evidence>
<dbReference type="GO" id="GO:0008270">
    <property type="term" value="F:zinc ion binding"/>
    <property type="evidence" value="ECO:0007669"/>
    <property type="project" value="UniProtKB-KW"/>
</dbReference>
<gene>
    <name evidence="7" type="ORF">N7541_006955</name>
</gene>
<keyword evidence="8" id="KW-1185">Reference proteome</keyword>
<dbReference type="AlphaFoldDB" id="A0A9W9R1Z9"/>
<dbReference type="InterPro" id="IPR001965">
    <property type="entry name" value="Znf_PHD"/>
</dbReference>
<dbReference type="InterPro" id="IPR019786">
    <property type="entry name" value="Zinc_finger_PHD-type_CS"/>
</dbReference>
<dbReference type="InterPro" id="IPR019787">
    <property type="entry name" value="Znf_PHD-finger"/>
</dbReference>
<dbReference type="PROSITE" id="PS50016">
    <property type="entry name" value="ZF_PHD_2"/>
    <property type="match status" value="1"/>
</dbReference>
<reference evidence="7" key="1">
    <citation type="submission" date="2022-12" db="EMBL/GenBank/DDBJ databases">
        <authorList>
            <person name="Petersen C."/>
        </authorList>
    </citation>
    <scope>NUCLEOTIDE SEQUENCE</scope>
    <source>
        <strain evidence="7">IBT 35675</strain>
    </source>
</reference>
<evidence type="ECO:0000256" key="3">
    <source>
        <dbReference type="ARBA" id="ARBA00022833"/>
    </source>
</evidence>
<feature type="compositionally biased region" description="Polar residues" evidence="5">
    <location>
        <begin position="116"/>
        <end position="148"/>
    </location>
</feature>
<name>A0A9W9R1Z9_PENBR</name>
<feature type="region of interest" description="Disordered" evidence="5">
    <location>
        <begin position="113"/>
        <end position="189"/>
    </location>
</feature>
<accession>A0A9W9R1Z9</accession>
<evidence type="ECO:0000313" key="8">
    <source>
        <dbReference type="Proteomes" id="UP001148299"/>
    </source>
</evidence>
<dbReference type="SUPFAM" id="SSF57903">
    <property type="entry name" value="FYVE/PHD zinc finger"/>
    <property type="match status" value="1"/>
</dbReference>
<proteinExistence type="predicted"/>
<dbReference type="InterPro" id="IPR011011">
    <property type="entry name" value="Znf_FYVE_PHD"/>
</dbReference>
<comment type="caution">
    <text evidence="7">The sequence shown here is derived from an EMBL/GenBank/DDBJ whole genome shotgun (WGS) entry which is preliminary data.</text>
</comment>
<evidence type="ECO:0000256" key="1">
    <source>
        <dbReference type="ARBA" id="ARBA00022723"/>
    </source>
</evidence>
<evidence type="ECO:0000256" key="4">
    <source>
        <dbReference type="PROSITE-ProRule" id="PRU00146"/>
    </source>
</evidence>
<evidence type="ECO:0000313" key="7">
    <source>
        <dbReference type="EMBL" id="KAJ5349228.1"/>
    </source>
</evidence>
<dbReference type="EMBL" id="JAPZBR010000006">
    <property type="protein sequence ID" value="KAJ5349228.1"/>
    <property type="molecule type" value="Genomic_DNA"/>
</dbReference>
<sequence>MLRTPVLVEQGKSPPLFRSIESIEEDLPSQIRWGSISSTLPVLSGPEQVRVYHDWIDAGRPHNIVCWECRLPDSLIGCQTCCRSYHTACLQDVVRSANNFHCPSCRARSWDHAPPQFSTLSPAPTSTRSATRSVRPLQTQDLPSTTGPTRDDESPRGSRRKSSGVPKMAHPTLNRLDKTNADSTPGLSPVTEMYPQLLEHLALPHDGTDQGAQSAQFKNQLSLAMQEIESHRVSMREKASLQQEYLRMQKENMQIKAYLDSGLSREATASPSTISHSITRPPVQRSGQSWDSIALDLI</sequence>
<dbReference type="Proteomes" id="UP001148299">
    <property type="component" value="Unassembled WGS sequence"/>
</dbReference>
<keyword evidence="1" id="KW-0479">Metal-binding</keyword>
<feature type="domain" description="PHD-type" evidence="6">
    <location>
        <begin position="63"/>
        <end position="108"/>
    </location>
</feature>
<keyword evidence="3" id="KW-0862">Zinc</keyword>
<keyword evidence="2 4" id="KW-0863">Zinc-finger</keyword>
<dbReference type="Gene3D" id="3.30.40.10">
    <property type="entry name" value="Zinc/RING finger domain, C3HC4 (zinc finger)"/>
    <property type="match status" value="1"/>
</dbReference>